<evidence type="ECO:0008006" key="3">
    <source>
        <dbReference type="Google" id="ProtNLM"/>
    </source>
</evidence>
<accession>A0A9P0AJH8</accession>
<organism evidence="1 2">
    <name type="scientific">Bemisia tabaci</name>
    <name type="common">Sweetpotato whitefly</name>
    <name type="synonym">Aleurodes tabaci</name>
    <dbReference type="NCBI Taxonomy" id="7038"/>
    <lineage>
        <taxon>Eukaryota</taxon>
        <taxon>Metazoa</taxon>
        <taxon>Ecdysozoa</taxon>
        <taxon>Arthropoda</taxon>
        <taxon>Hexapoda</taxon>
        <taxon>Insecta</taxon>
        <taxon>Pterygota</taxon>
        <taxon>Neoptera</taxon>
        <taxon>Paraneoptera</taxon>
        <taxon>Hemiptera</taxon>
        <taxon>Sternorrhyncha</taxon>
        <taxon>Aleyrodoidea</taxon>
        <taxon>Aleyrodidae</taxon>
        <taxon>Aleyrodinae</taxon>
        <taxon>Bemisia</taxon>
    </lineage>
</organism>
<dbReference type="GO" id="GO:0000209">
    <property type="term" value="P:protein polyubiquitination"/>
    <property type="evidence" value="ECO:0007669"/>
    <property type="project" value="InterPro"/>
</dbReference>
<dbReference type="GO" id="GO:0031624">
    <property type="term" value="F:ubiquitin conjugating enzyme binding"/>
    <property type="evidence" value="ECO:0007669"/>
    <property type="project" value="TreeGrafter"/>
</dbReference>
<reference evidence="1" key="1">
    <citation type="submission" date="2021-12" db="EMBL/GenBank/DDBJ databases">
        <authorList>
            <person name="King R."/>
        </authorList>
    </citation>
    <scope>NUCLEOTIDE SEQUENCE</scope>
</reference>
<protein>
    <recommendedName>
        <fullName evidence="3">E3 ubiquitin-protein ligase RNF180</fullName>
    </recommendedName>
</protein>
<dbReference type="GO" id="GO:0061630">
    <property type="term" value="F:ubiquitin protein ligase activity"/>
    <property type="evidence" value="ECO:0007669"/>
    <property type="project" value="InterPro"/>
</dbReference>
<dbReference type="GO" id="GO:0005789">
    <property type="term" value="C:endoplasmic reticulum membrane"/>
    <property type="evidence" value="ECO:0007669"/>
    <property type="project" value="TreeGrafter"/>
</dbReference>
<dbReference type="GO" id="GO:0042428">
    <property type="term" value="P:serotonin metabolic process"/>
    <property type="evidence" value="ECO:0007669"/>
    <property type="project" value="TreeGrafter"/>
</dbReference>
<gene>
    <name evidence="1" type="ORF">BEMITA_LOCUS10602</name>
</gene>
<evidence type="ECO:0000313" key="2">
    <source>
        <dbReference type="Proteomes" id="UP001152759"/>
    </source>
</evidence>
<name>A0A9P0AJH8_BEMTA</name>
<dbReference type="PANTHER" id="PTHR46717">
    <property type="entry name" value="E3 UBIQUITIN-PROTEIN LIGASE RNF180"/>
    <property type="match status" value="1"/>
</dbReference>
<dbReference type="InterPro" id="IPR033263">
    <property type="entry name" value="RNF180"/>
</dbReference>
<sequence length="117" mass="13359">MNVKLQCKQCRHVIFENSADSLKTVHNEPVGDALHHYHSQTKCDNTIDDIWHLADTDLPEWMIETVDATGWMKGKLKCQRCSSNVGSFDFITGLKCPCKKFVIPPVHIVKSKVDFKM</sequence>
<evidence type="ECO:0000313" key="1">
    <source>
        <dbReference type="EMBL" id="CAH0392043.1"/>
    </source>
</evidence>
<dbReference type="Proteomes" id="UP001152759">
    <property type="component" value="Chromosome 6"/>
</dbReference>
<dbReference type="PANTHER" id="PTHR46717:SF1">
    <property type="entry name" value="E3 UBIQUITIN-PROTEIN LIGASE RNF180"/>
    <property type="match status" value="1"/>
</dbReference>
<proteinExistence type="predicted"/>
<keyword evidence="2" id="KW-1185">Reference proteome</keyword>
<dbReference type="AlphaFoldDB" id="A0A9P0AJH8"/>
<dbReference type="GO" id="GO:0042415">
    <property type="term" value="P:norepinephrine metabolic process"/>
    <property type="evidence" value="ECO:0007669"/>
    <property type="project" value="TreeGrafter"/>
</dbReference>
<dbReference type="GO" id="GO:0032436">
    <property type="term" value="P:positive regulation of proteasomal ubiquitin-dependent protein catabolic process"/>
    <property type="evidence" value="ECO:0007669"/>
    <property type="project" value="TreeGrafter"/>
</dbReference>
<dbReference type="KEGG" id="btab:109043914"/>
<dbReference type="OrthoDB" id="2017893at2759"/>
<dbReference type="EMBL" id="OU963867">
    <property type="protein sequence ID" value="CAH0392043.1"/>
    <property type="molecule type" value="Genomic_DNA"/>
</dbReference>